<evidence type="ECO:0000313" key="11">
    <source>
        <dbReference type="Proteomes" id="UP001516662"/>
    </source>
</evidence>
<dbReference type="InterPro" id="IPR008844">
    <property type="entry name" value="Spore_GerAC-like"/>
</dbReference>
<dbReference type="NCBIfam" id="TIGR02887">
    <property type="entry name" value="spore_ger_x_C"/>
    <property type="match status" value="1"/>
</dbReference>
<evidence type="ECO:0000256" key="6">
    <source>
        <dbReference type="ARBA" id="ARBA00023139"/>
    </source>
</evidence>
<dbReference type="Proteomes" id="UP001516662">
    <property type="component" value="Unassembled WGS sequence"/>
</dbReference>
<gene>
    <name evidence="10" type="ORF">IMZ08_13720</name>
</gene>
<comment type="similarity">
    <text evidence="2">Belongs to the GerABKC lipoprotein family.</text>
</comment>
<keyword evidence="5" id="KW-0472">Membrane</keyword>
<organism evidence="10 11">
    <name type="scientific">Litchfieldia luteola</name>
    <dbReference type="NCBI Taxonomy" id="682179"/>
    <lineage>
        <taxon>Bacteria</taxon>
        <taxon>Bacillati</taxon>
        <taxon>Bacillota</taxon>
        <taxon>Bacilli</taxon>
        <taxon>Bacillales</taxon>
        <taxon>Bacillaceae</taxon>
        <taxon>Litchfieldia</taxon>
    </lineage>
</organism>
<keyword evidence="11" id="KW-1185">Reference proteome</keyword>
<evidence type="ECO:0000256" key="5">
    <source>
        <dbReference type="ARBA" id="ARBA00023136"/>
    </source>
</evidence>
<dbReference type="InterPro" id="IPR046953">
    <property type="entry name" value="Spore_GerAC-like_C"/>
</dbReference>
<evidence type="ECO:0000259" key="8">
    <source>
        <dbReference type="Pfam" id="PF05504"/>
    </source>
</evidence>
<evidence type="ECO:0000256" key="1">
    <source>
        <dbReference type="ARBA" id="ARBA00004635"/>
    </source>
</evidence>
<dbReference type="Pfam" id="PF05504">
    <property type="entry name" value="Spore_GerAC"/>
    <property type="match status" value="1"/>
</dbReference>
<feature type="domain" description="Spore germination protein N-terminal" evidence="9">
    <location>
        <begin position="26"/>
        <end position="198"/>
    </location>
</feature>
<dbReference type="InterPro" id="IPR057336">
    <property type="entry name" value="GerAC_N"/>
</dbReference>
<dbReference type="RefSeq" id="WP_193537443.1">
    <property type="nucleotide sequence ID" value="NZ_JADCLJ010000021.1"/>
</dbReference>
<dbReference type="PROSITE" id="PS51257">
    <property type="entry name" value="PROKAR_LIPOPROTEIN"/>
    <property type="match status" value="1"/>
</dbReference>
<reference evidence="10 11" key="1">
    <citation type="submission" date="2020-10" db="EMBL/GenBank/DDBJ databases">
        <title>Bacillus sp. HD4P25, an endophyte from a halophyte.</title>
        <authorList>
            <person name="Sun J.-Q."/>
        </authorList>
    </citation>
    <scope>NUCLEOTIDE SEQUENCE [LARGE SCALE GENOMIC DNA]</scope>
    <source>
        <strain evidence="10 11">YIM 93174</strain>
    </source>
</reference>
<dbReference type="EMBL" id="JADCLJ010000021">
    <property type="protein sequence ID" value="MBE4909121.1"/>
    <property type="molecule type" value="Genomic_DNA"/>
</dbReference>
<dbReference type="Gene3D" id="3.30.300.210">
    <property type="entry name" value="Nutrient germinant receptor protein C, domain 3"/>
    <property type="match status" value="1"/>
</dbReference>
<dbReference type="PANTHER" id="PTHR35789">
    <property type="entry name" value="SPORE GERMINATION PROTEIN B3"/>
    <property type="match status" value="1"/>
</dbReference>
<dbReference type="Pfam" id="PF25198">
    <property type="entry name" value="Spore_GerAC_N"/>
    <property type="match status" value="1"/>
</dbReference>
<sequence>MNRLLETLSKIFFLVAILLFLTSCGYKDIDKRSYVVTIGIDPAESKENKFKILLKIAIPASDFKAGDPEFIVSEHESKSITDAVRMIKTKVDKELDFSHAKAIILNEEILQEDVGELLDWFMRRRDIQKVAWVGIGKPSAEAILKLDRKVERLPSNALFMSFGLTGTESDYIVSEYLFDFRKRITENGLDPILPILEVKEDMYFQINKAAVFNNEKLIMTLESEETKLLNILLNRTQNSNLQVKENEDKDSFFIAVDEAETNFEIVSESTGENKVRVDITLEGILEEVMVDLDNINLNDYKEKGEKQFQEKVVQLLTKFQKKEVDPIGFGLRYRATHFNEDDWEEWVSMYPEVEFDVNVKITLQGTGLLRKEM</sequence>
<keyword evidence="4" id="KW-0732">Signal</keyword>
<name>A0ABR9QL32_9BACI</name>
<evidence type="ECO:0000256" key="3">
    <source>
        <dbReference type="ARBA" id="ARBA00022544"/>
    </source>
</evidence>
<dbReference type="PANTHER" id="PTHR35789:SF1">
    <property type="entry name" value="SPORE GERMINATION PROTEIN B3"/>
    <property type="match status" value="1"/>
</dbReference>
<comment type="subcellular location">
    <subcellularLocation>
        <location evidence="1">Membrane</location>
        <topology evidence="1">Lipid-anchor</topology>
    </subcellularLocation>
</comment>
<keyword evidence="7" id="KW-0449">Lipoprotein</keyword>
<evidence type="ECO:0000259" key="9">
    <source>
        <dbReference type="Pfam" id="PF25198"/>
    </source>
</evidence>
<feature type="domain" description="Spore germination GerAC-like C-terminal" evidence="8">
    <location>
        <begin position="208"/>
        <end position="367"/>
    </location>
</feature>
<evidence type="ECO:0000256" key="4">
    <source>
        <dbReference type="ARBA" id="ARBA00022729"/>
    </source>
</evidence>
<dbReference type="InterPro" id="IPR038501">
    <property type="entry name" value="Spore_GerAC_C_sf"/>
</dbReference>
<comment type="caution">
    <text evidence="10">The sequence shown here is derived from an EMBL/GenBank/DDBJ whole genome shotgun (WGS) entry which is preliminary data.</text>
</comment>
<accession>A0ABR9QL32</accession>
<keyword evidence="6" id="KW-0564">Palmitate</keyword>
<evidence type="ECO:0000256" key="7">
    <source>
        <dbReference type="ARBA" id="ARBA00023288"/>
    </source>
</evidence>
<protein>
    <submittedName>
        <fullName evidence="10">Ger(X)C family spore germination protein</fullName>
    </submittedName>
</protein>
<keyword evidence="3" id="KW-0309">Germination</keyword>
<evidence type="ECO:0000313" key="10">
    <source>
        <dbReference type="EMBL" id="MBE4909121.1"/>
    </source>
</evidence>
<evidence type="ECO:0000256" key="2">
    <source>
        <dbReference type="ARBA" id="ARBA00007886"/>
    </source>
</evidence>
<proteinExistence type="inferred from homology"/>